<dbReference type="Gene3D" id="2.40.160.10">
    <property type="entry name" value="Porin"/>
    <property type="match status" value="1"/>
</dbReference>
<keyword evidence="3" id="KW-0813">Transport</keyword>
<keyword evidence="6 11" id="KW-0732">Signal</keyword>
<sequence>MKSVFYTALATSVLLTTAAQAQSDLLTVYGRANISLQFSESDETATDLKSNSSRFGVKGEAKLENDLIAIYQAEFGVDFTDESKEQNITARNQYVGLKGHFGQVRLGRMDTAHKFSQGKVDLFNNYNADIKRLFSGEIRANDSITYISPSYNQFSLGVTYLTQEENDAAERDSAGLSTALMYGDKNLKKSSLYSALALDNDVKGEDRVRFVVQKSLGQFTLGAMAQRQKNNNSGESATGYLLNAAYQSGEFKYKVQHQLINGDRERSTSSIGVDYKLGSATKAFAWLSYDDHYENNDIVIQDRRTTVAFGLEHKF</sequence>
<reference evidence="13" key="1">
    <citation type="submission" date="2022-10" db="EMBL/GenBank/DDBJ databases">
        <title>Catenovulum adriacola sp. nov. isolated in the Harbour of Susak.</title>
        <authorList>
            <person name="Schoch T."/>
            <person name="Reich S.J."/>
            <person name="Stoeferle S."/>
            <person name="Flaiz M."/>
            <person name="Kazda M."/>
            <person name="Riedel C.U."/>
            <person name="Duerre P."/>
        </authorList>
    </citation>
    <scope>NUCLEOTIDE SEQUENCE</scope>
    <source>
        <strain evidence="13">TS8</strain>
    </source>
</reference>
<evidence type="ECO:0000256" key="3">
    <source>
        <dbReference type="ARBA" id="ARBA00022448"/>
    </source>
</evidence>
<dbReference type="InterPro" id="IPR050298">
    <property type="entry name" value="Gram-neg_bact_OMP"/>
</dbReference>
<keyword evidence="5" id="KW-0812">Transmembrane</keyword>
<dbReference type="Pfam" id="PF13609">
    <property type="entry name" value="Porin_4"/>
    <property type="match status" value="1"/>
</dbReference>
<accession>A0ABY7AS90</accession>
<evidence type="ECO:0000256" key="5">
    <source>
        <dbReference type="ARBA" id="ARBA00022692"/>
    </source>
</evidence>
<dbReference type="InterPro" id="IPR033900">
    <property type="entry name" value="Gram_neg_porin_domain"/>
</dbReference>
<feature type="chain" id="PRO_5046919539" evidence="11">
    <location>
        <begin position="22"/>
        <end position="315"/>
    </location>
</feature>
<evidence type="ECO:0000256" key="1">
    <source>
        <dbReference type="ARBA" id="ARBA00004571"/>
    </source>
</evidence>
<proteinExistence type="predicted"/>
<dbReference type="PRINTS" id="PR00184">
    <property type="entry name" value="NEISSPPORIN"/>
</dbReference>
<keyword evidence="10" id="KW-0998">Cell outer membrane</keyword>
<dbReference type="Proteomes" id="UP001163726">
    <property type="component" value="Chromosome"/>
</dbReference>
<protein>
    <submittedName>
        <fullName evidence="13">Porin</fullName>
    </submittedName>
</protein>
<dbReference type="SUPFAM" id="SSF56935">
    <property type="entry name" value="Porins"/>
    <property type="match status" value="1"/>
</dbReference>
<feature type="domain" description="Porin" evidence="12">
    <location>
        <begin position="10"/>
        <end position="291"/>
    </location>
</feature>
<evidence type="ECO:0000256" key="9">
    <source>
        <dbReference type="ARBA" id="ARBA00023136"/>
    </source>
</evidence>
<dbReference type="CDD" id="cd00342">
    <property type="entry name" value="gram_neg_porins"/>
    <property type="match status" value="1"/>
</dbReference>
<evidence type="ECO:0000256" key="8">
    <source>
        <dbReference type="ARBA" id="ARBA00023114"/>
    </source>
</evidence>
<keyword evidence="8" id="KW-0626">Porin</keyword>
<evidence type="ECO:0000313" key="13">
    <source>
        <dbReference type="EMBL" id="WAJ71365.1"/>
    </source>
</evidence>
<keyword evidence="4" id="KW-1134">Transmembrane beta strand</keyword>
<gene>
    <name evidence="13" type="ORF">OLW01_06090</name>
</gene>
<evidence type="ECO:0000256" key="7">
    <source>
        <dbReference type="ARBA" id="ARBA00023065"/>
    </source>
</evidence>
<evidence type="ECO:0000313" key="14">
    <source>
        <dbReference type="Proteomes" id="UP001163726"/>
    </source>
</evidence>
<comment type="subunit">
    <text evidence="2">Homotrimer.</text>
</comment>
<dbReference type="PANTHER" id="PTHR34501:SF9">
    <property type="entry name" value="MAJOR OUTER MEMBRANE PROTEIN P.IA"/>
    <property type="match status" value="1"/>
</dbReference>
<keyword evidence="14" id="KW-1185">Reference proteome</keyword>
<feature type="signal peptide" evidence="11">
    <location>
        <begin position="1"/>
        <end position="21"/>
    </location>
</feature>
<organism evidence="13 14">
    <name type="scientific">Catenovulum adriaticum</name>
    <dbReference type="NCBI Taxonomy" id="2984846"/>
    <lineage>
        <taxon>Bacteria</taxon>
        <taxon>Pseudomonadati</taxon>
        <taxon>Pseudomonadota</taxon>
        <taxon>Gammaproteobacteria</taxon>
        <taxon>Alteromonadales</taxon>
        <taxon>Alteromonadaceae</taxon>
        <taxon>Catenovulum</taxon>
    </lineage>
</organism>
<dbReference type="InterPro" id="IPR002299">
    <property type="entry name" value="Porin_Neis"/>
</dbReference>
<dbReference type="PANTHER" id="PTHR34501">
    <property type="entry name" value="PROTEIN YDDL-RELATED"/>
    <property type="match status" value="1"/>
</dbReference>
<evidence type="ECO:0000256" key="10">
    <source>
        <dbReference type="ARBA" id="ARBA00023237"/>
    </source>
</evidence>
<dbReference type="RefSeq" id="WP_268075841.1">
    <property type="nucleotide sequence ID" value="NZ_CP109965.1"/>
</dbReference>
<dbReference type="EMBL" id="CP109965">
    <property type="protein sequence ID" value="WAJ71365.1"/>
    <property type="molecule type" value="Genomic_DNA"/>
</dbReference>
<dbReference type="InterPro" id="IPR023614">
    <property type="entry name" value="Porin_dom_sf"/>
</dbReference>
<keyword evidence="9" id="KW-0472">Membrane</keyword>
<evidence type="ECO:0000256" key="11">
    <source>
        <dbReference type="SAM" id="SignalP"/>
    </source>
</evidence>
<evidence type="ECO:0000256" key="4">
    <source>
        <dbReference type="ARBA" id="ARBA00022452"/>
    </source>
</evidence>
<comment type="subcellular location">
    <subcellularLocation>
        <location evidence="1">Cell outer membrane</location>
        <topology evidence="1">Multi-pass membrane protein</topology>
    </subcellularLocation>
</comment>
<name>A0ABY7AS90_9ALTE</name>
<evidence type="ECO:0000259" key="12">
    <source>
        <dbReference type="Pfam" id="PF13609"/>
    </source>
</evidence>
<keyword evidence="7" id="KW-0406">Ion transport</keyword>
<evidence type="ECO:0000256" key="6">
    <source>
        <dbReference type="ARBA" id="ARBA00022729"/>
    </source>
</evidence>
<evidence type="ECO:0000256" key="2">
    <source>
        <dbReference type="ARBA" id="ARBA00011233"/>
    </source>
</evidence>